<dbReference type="InterPro" id="IPR056789">
    <property type="entry name" value="LRR_R13L1-DRL21"/>
</dbReference>
<protein>
    <recommendedName>
        <fullName evidence="1">R13L1/DRL21-like LRR repeat region domain-containing protein</fullName>
    </recommendedName>
</protein>
<evidence type="ECO:0000259" key="1">
    <source>
        <dbReference type="Pfam" id="PF25019"/>
    </source>
</evidence>
<sequence>MDLASLPKLVCNLRNLQVLVLSGNTKITTLPSSMGNLKQMRFLDLSDTGIILFPESIGGLSNLQTLNLDNCVNLKMLPKDLSSMRSLKNLLIDRDGAKLTGMPLGIGQLTCLKSLSTFVVSPFSDSAGIQELEMLNHLQGELTIKGLQHVRDPRDAQQANLGSKDSLSSVRLLWIGVDKNSSKEVLERLRPHANVQELFIEGYPGVVLPCWVGSSAALPKLTSLELQFMPNVEGWSFGSLILLLTTPK</sequence>
<gene>
    <name evidence="2" type="ORF">IFM89_038483</name>
</gene>
<dbReference type="Pfam" id="PF00560">
    <property type="entry name" value="LRR_1"/>
    <property type="match status" value="1"/>
</dbReference>
<dbReference type="InterPro" id="IPR001611">
    <property type="entry name" value="Leu-rich_rpt"/>
</dbReference>
<dbReference type="InterPro" id="IPR032675">
    <property type="entry name" value="LRR_dom_sf"/>
</dbReference>
<reference evidence="2 3" key="1">
    <citation type="submission" date="2020-10" db="EMBL/GenBank/DDBJ databases">
        <title>The Coptis chinensis genome and diversification of protoberbering-type alkaloids.</title>
        <authorList>
            <person name="Wang B."/>
            <person name="Shu S."/>
            <person name="Song C."/>
            <person name="Liu Y."/>
        </authorList>
    </citation>
    <scope>NUCLEOTIDE SEQUENCE [LARGE SCALE GENOMIC DNA]</scope>
    <source>
        <strain evidence="2">HL-2020</strain>
        <tissue evidence="2">Leaf</tissue>
    </source>
</reference>
<accession>A0A835LPZ9</accession>
<name>A0A835LPZ9_9MAGN</name>
<organism evidence="2 3">
    <name type="scientific">Coptis chinensis</name>
    <dbReference type="NCBI Taxonomy" id="261450"/>
    <lineage>
        <taxon>Eukaryota</taxon>
        <taxon>Viridiplantae</taxon>
        <taxon>Streptophyta</taxon>
        <taxon>Embryophyta</taxon>
        <taxon>Tracheophyta</taxon>
        <taxon>Spermatophyta</taxon>
        <taxon>Magnoliopsida</taxon>
        <taxon>Ranunculales</taxon>
        <taxon>Ranunculaceae</taxon>
        <taxon>Coptidoideae</taxon>
        <taxon>Coptis</taxon>
    </lineage>
</organism>
<dbReference type="OrthoDB" id="773208at2759"/>
<evidence type="ECO:0000313" key="2">
    <source>
        <dbReference type="EMBL" id="KAF9595331.1"/>
    </source>
</evidence>
<dbReference type="Gene3D" id="3.80.10.10">
    <property type="entry name" value="Ribonuclease Inhibitor"/>
    <property type="match status" value="1"/>
</dbReference>
<dbReference type="SUPFAM" id="SSF52058">
    <property type="entry name" value="L domain-like"/>
    <property type="match status" value="1"/>
</dbReference>
<dbReference type="PANTHER" id="PTHR47186">
    <property type="entry name" value="LEUCINE-RICH REPEAT-CONTAINING PROTEIN 57"/>
    <property type="match status" value="1"/>
</dbReference>
<dbReference type="Pfam" id="PF25019">
    <property type="entry name" value="LRR_R13L1-DRL21"/>
    <property type="match status" value="1"/>
</dbReference>
<keyword evidence="3" id="KW-1185">Reference proteome</keyword>
<proteinExistence type="predicted"/>
<feature type="domain" description="R13L1/DRL21-like LRR repeat region" evidence="1">
    <location>
        <begin position="129"/>
        <end position="235"/>
    </location>
</feature>
<dbReference type="EMBL" id="JADFTS010000008">
    <property type="protein sequence ID" value="KAF9595331.1"/>
    <property type="molecule type" value="Genomic_DNA"/>
</dbReference>
<comment type="caution">
    <text evidence="2">The sequence shown here is derived from an EMBL/GenBank/DDBJ whole genome shotgun (WGS) entry which is preliminary data.</text>
</comment>
<dbReference type="Proteomes" id="UP000631114">
    <property type="component" value="Unassembled WGS sequence"/>
</dbReference>
<dbReference type="PANTHER" id="PTHR47186:SF3">
    <property type="entry name" value="OS09G0267800 PROTEIN"/>
    <property type="match status" value="1"/>
</dbReference>
<evidence type="ECO:0000313" key="3">
    <source>
        <dbReference type="Proteomes" id="UP000631114"/>
    </source>
</evidence>
<dbReference type="AlphaFoldDB" id="A0A835LPZ9"/>